<keyword evidence="3" id="KW-1185">Reference proteome</keyword>
<keyword evidence="1" id="KW-1133">Transmembrane helix</keyword>
<keyword evidence="1" id="KW-0812">Transmembrane</keyword>
<sequence>MRSLDSIALILLIVGGINWLLVGLLQFDLVASIFGGQDALLARIVYILVGLSALYSLKFLPLINRDEVRHS</sequence>
<dbReference type="EMBL" id="MAMP01000020">
    <property type="protein sequence ID" value="OES45112.1"/>
    <property type="molecule type" value="Genomic_DNA"/>
</dbReference>
<evidence type="ECO:0000313" key="3">
    <source>
        <dbReference type="Proteomes" id="UP000095658"/>
    </source>
</evidence>
<organism evidence="2 3">
    <name type="scientific">Domibacillus iocasae</name>
    <dbReference type="NCBI Taxonomy" id="1714016"/>
    <lineage>
        <taxon>Bacteria</taxon>
        <taxon>Bacillati</taxon>
        <taxon>Bacillota</taxon>
        <taxon>Bacilli</taxon>
        <taxon>Bacillales</taxon>
        <taxon>Bacillaceae</taxon>
        <taxon>Domibacillus</taxon>
    </lineage>
</organism>
<name>A0A1E7DPV3_9BACI</name>
<feature type="transmembrane region" description="Helical" evidence="1">
    <location>
        <begin position="7"/>
        <end position="27"/>
    </location>
</feature>
<proteinExistence type="predicted"/>
<dbReference type="RefSeq" id="WP_069937993.1">
    <property type="nucleotide sequence ID" value="NZ_MAMP01000020.1"/>
</dbReference>
<accession>A0A1E7DPV3</accession>
<dbReference type="PANTHER" id="PTHR37304">
    <property type="entry name" value="MEMBRANE PROTEIN-RELATED"/>
    <property type="match status" value="1"/>
</dbReference>
<dbReference type="InterPro" id="IPR007211">
    <property type="entry name" value="DUF378"/>
</dbReference>
<dbReference type="Proteomes" id="UP000095658">
    <property type="component" value="Unassembled WGS sequence"/>
</dbReference>
<keyword evidence="1" id="KW-0472">Membrane</keyword>
<comment type="caution">
    <text evidence="2">The sequence shown here is derived from an EMBL/GenBank/DDBJ whole genome shotgun (WGS) entry which is preliminary data.</text>
</comment>
<evidence type="ECO:0000313" key="2">
    <source>
        <dbReference type="EMBL" id="OES45112.1"/>
    </source>
</evidence>
<dbReference type="AlphaFoldDB" id="A0A1E7DPV3"/>
<protein>
    <submittedName>
        <fullName evidence="2">DUF378 domain-containing protein</fullName>
    </submittedName>
</protein>
<dbReference type="PANTHER" id="PTHR37304:SF1">
    <property type="entry name" value="MEMBRANE PROTEIN"/>
    <property type="match status" value="1"/>
</dbReference>
<feature type="transmembrane region" description="Helical" evidence="1">
    <location>
        <begin position="39"/>
        <end position="60"/>
    </location>
</feature>
<gene>
    <name evidence="2" type="ORF">BA724_03625</name>
</gene>
<evidence type="ECO:0000256" key="1">
    <source>
        <dbReference type="SAM" id="Phobius"/>
    </source>
</evidence>
<reference evidence="2 3" key="1">
    <citation type="submission" date="2016-06" db="EMBL/GenBank/DDBJ databases">
        <title>Domibacillus iocasae genome sequencing.</title>
        <authorList>
            <person name="Verma A."/>
            <person name="Pal Y."/>
            <person name="Ojha A.K."/>
            <person name="Krishnamurthi S."/>
        </authorList>
    </citation>
    <scope>NUCLEOTIDE SEQUENCE [LARGE SCALE GENOMIC DNA]</scope>
    <source>
        <strain evidence="2 3">DSM 29979</strain>
    </source>
</reference>
<dbReference type="Pfam" id="PF04070">
    <property type="entry name" value="DUF378"/>
    <property type="match status" value="1"/>
</dbReference>
<dbReference type="OrthoDB" id="9812136at2"/>